<gene>
    <name evidence="2" type="ORF">APR03_002890</name>
</gene>
<protein>
    <submittedName>
        <fullName evidence="2">Uncharacterized protein</fullName>
    </submittedName>
</protein>
<evidence type="ECO:0000313" key="2">
    <source>
        <dbReference type="EMBL" id="MCP2265534.1"/>
    </source>
</evidence>
<feature type="compositionally biased region" description="Low complexity" evidence="1">
    <location>
        <begin position="65"/>
        <end position="75"/>
    </location>
</feature>
<dbReference type="AlphaFoldDB" id="A0A9X2JYY9"/>
<organism evidence="2 3">
    <name type="scientific">Promicromonospora thailandica</name>
    <dbReference type="NCBI Taxonomy" id="765201"/>
    <lineage>
        <taxon>Bacteria</taxon>
        <taxon>Bacillati</taxon>
        <taxon>Actinomycetota</taxon>
        <taxon>Actinomycetes</taxon>
        <taxon>Micrococcales</taxon>
        <taxon>Promicromonosporaceae</taxon>
        <taxon>Promicromonospora</taxon>
    </lineage>
</organism>
<name>A0A9X2JYY9_9MICO</name>
<dbReference type="EMBL" id="JAMTCS010000008">
    <property type="protein sequence ID" value="MCP2265534.1"/>
    <property type="molecule type" value="Genomic_DNA"/>
</dbReference>
<keyword evidence="3" id="KW-1185">Reference proteome</keyword>
<feature type="region of interest" description="Disordered" evidence="1">
    <location>
        <begin position="56"/>
        <end position="91"/>
    </location>
</feature>
<dbReference type="RefSeq" id="WP_253836735.1">
    <property type="nucleotide sequence ID" value="NZ_JAMTCS010000008.1"/>
</dbReference>
<comment type="caution">
    <text evidence="2">The sequence shown here is derived from an EMBL/GenBank/DDBJ whole genome shotgun (WGS) entry which is preliminary data.</text>
</comment>
<evidence type="ECO:0000313" key="3">
    <source>
        <dbReference type="Proteomes" id="UP001139493"/>
    </source>
</evidence>
<proteinExistence type="predicted"/>
<reference evidence="2" key="1">
    <citation type="submission" date="2022-06" db="EMBL/GenBank/DDBJ databases">
        <title>Genomic Encyclopedia of Archaeal and Bacterial Type Strains, Phase II (KMG-II): from individual species to whole genera.</title>
        <authorList>
            <person name="Goeker M."/>
        </authorList>
    </citation>
    <scope>NUCLEOTIDE SEQUENCE</scope>
    <source>
        <strain evidence="2">DSM 26652</strain>
    </source>
</reference>
<sequence length="91" mass="10132">MTTLTTLSAADLGALINKSGDWVERKVIRAGHEHLRVGREMRFTDDQAETFIRSFTTRTEVTDGPAPATPTAVPAEDPLLSQSTRSRRRHK</sequence>
<accession>A0A9X2JYY9</accession>
<evidence type="ECO:0000256" key="1">
    <source>
        <dbReference type="SAM" id="MobiDB-lite"/>
    </source>
</evidence>
<dbReference type="Proteomes" id="UP001139493">
    <property type="component" value="Unassembled WGS sequence"/>
</dbReference>